<dbReference type="InterPro" id="IPR016039">
    <property type="entry name" value="Thiolase-like"/>
</dbReference>
<organism evidence="6">
    <name type="scientific">hydrothermal vent metagenome</name>
    <dbReference type="NCBI Taxonomy" id="652676"/>
    <lineage>
        <taxon>unclassified sequences</taxon>
        <taxon>metagenomes</taxon>
        <taxon>ecological metagenomes</taxon>
    </lineage>
</organism>
<dbReference type="InterPro" id="IPR014043">
    <property type="entry name" value="Acyl_transferase_dom"/>
</dbReference>
<dbReference type="Pfam" id="PF00698">
    <property type="entry name" value="Acyl_transf_1"/>
    <property type="match status" value="1"/>
</dbReference>
<dbReference type="Gene3D" id="3.40.47.10">
    <property type="match status" value="1"/>
</dbReference>
<dbReference type="FunFam" id="3.40.366.10:FF:000002">
    <property type="entry name" value="Probable polyketide synthase 2"/>
    <property type="match status" value="1"/>
</dbReference>
<dbReference type="Pfam" id="PF02801">
    <property type="entry name" value="Ketoacyl-synt_C"/>
    <property type="match status" value="1"/>
</dbReference>
<keyword evidence="2" id="KW-0597">Phosphoprotein</keyword>
<dbReference type="SUPFAM" id="SSF52151">
    <property type="entry name" value="FabD/lysophospholipase-like"/>
    <property type="match status" value="1"/>
</dbReference>
<evidence type="ECO:0000256" key="1">
    <source>
        <dbReference type="ARBA" id="ARBA00022450"/>
    </source>
</evidence>
<dbReference type="InterPro" id="IPR016036">
    <property type="entry name" value="Malonyl_transacylase_ACP-bd"/>
</dbReference>
<dbReference type="Gene3D" id="3.40.366.10">
    <property type="entry name" value="Malonyl-Coenzyme A Acyl Carrier Protein, domain 2"/>
    <property type="match status" value="1"/>
</dbReference>
<dbReference type="InterPro" id="IPR049552">
    <property type="entry name" value="PKS_DH_N"/>
</dbReference>
<dbReference type="Pfam" id="PF00109">
    <property type="entry name" value="ketoacyl-synt"/>
    <property type="match status" value="1"/>
</dbReference>
<dbReference type="InterPro" id="IPR049900">
    <property type="entry name" value="PKS_mFAS_DH"/>
</dbReference>
<dbReference type="GO" id="GO:0071770">
    <property type="term" value="P:DIM/DIP cell wall layer assembly"/>
    <property type="evidence" value="ECO:0007669"/>
    <property type="project" value="TreeGrafter"/>
</dbReference>
<dbReference type="PANTHER" id="PTHR43775">
    <property type="entry name" value="FATTY ACID SYNTHASE"/>
    <property type="match status" value="1"/>
</dbReference>
<evidence type="ECO:0000259" key="5">
    <source>
        <dbReference type="PROSITE" id="PS52019"/>
    </source>
</evidence>
<dbReference type="EMBL" id="UOGG01000044">
    <property type="protein sequence ID" value="VAX27809.1"/>
    <property type="molecule type" value="Genomic_DNA"/>
</dbReference>
<dbReference type="Pfam" id="PF14765">
    <property type="entry name" value="PS-DH"/>
    <property type="match status" value="1"/>
</dbReference>
<dbReference type="Gene3D" id="3.30.70.3290">
    <property type="match status" value="1"/>
</dbReference>
<dbReference type="InterPro" id="IPR020841">
    <property type="entry name" value="PKS_Beta-ketoAc_synthase_dom"/>
</dbReference>
<reference evidence="6" key="1">
    <citation type="submission" date="2018-06" db="EMBL/GenBank/DDBJ databases">
        <authorList>
            <person name="Zhirakovskaya E."/>
        </authorList>
    </citation>
    <scope>NUCLEOTIDE SEQUENCE</scope>
</reference>
<dbReference type="InterPro" id="IPR029063">
    <property type="entry name" value="SAM-dependent_MTases_sf"/>
</dbReference>
<name>A0A3B1CC87_9ZZZZ</name>
<sequence length="1638" mass="181348">MNPKKNEPIAIIGLGCRFPGSSNCPQEFWNLLSQGKDAITEVPADRWNVENYYSPNPKAPGKMTTRWGGFIDSMKEFDARFFEISPREAIQMDPQQRILLECVWQALEDGGQVPERLAGTPVGVFLGVSGWEYQSYLKLDLHAIEGQTVSGVALSVGANRISYIFDFKGPSLITDTACSSSLVAAHLACQSIWNGESTMAITGGVNAILVPDVTVGLGKGGMLSPDGRCKSFDAAGNGYVRGEGAGIAVLKPLSKALADKDPVYALILSSTSNQDGRTWAMPVPNGESQKTLLRKGCATAGISPRQIQYLEAHGTGTPLGDPIEANAQGEVLSENRPADDVCYMGSVKSNIGHLESASGIAGLMKVVLALKNKQIPPNLHFNQPHPEIDFEKLQLQVPKELIPWPETDSPALASINSFGFGGTNANLILQEFPRPDDSSLPENRSTGDAFFCLPVSARSQDALKDFARLYLDFFSAKDDWAASDLQDVCYTASLRRSHHDHRFAITGPSVQELKEGLQAFLNDDKHHGLSAGKKIAVDKSGKEKPKIAFVFSGQGPQWWAMGRQLAEQEPVFCATLKKCDELFSQHADWSLWEELMAQESRSKINETHLTQPALFSIQVALADLWRSWGIEPSAVIGHSIGEAAAAYVAGIYSLEDAARIVYHRGRWLHKMAGKGKMAVVGIPEGKAESMLKDWGSQISLAAVNSPKSVTVSGDPDALEKLMAPLAEKEIFCRYLHVNYAFHSHQMDLVREDLMQSLNGLKCQSGTIPFYSTVRGKSECGDQMGADYWWDNVRNPVRFFKATEELVQDGFTTFLELSPHPVLGANISECLSHLKRQGTVLPSLKHKEDDRKVMVTSLSNLYSLGRSIDWNPVFPDGGRCVSLPYYPWQREPYWHEREEKGYDPFAPDVHPFLGWEMEFSTSGWQTRIDKRDLTYLGDHIVKKLLIFPGAGFIEWALALASRVDEGASCVLESVEFQNALVLPKNRGLKTQMTHDPADGSFKIHSLSDRVNQTWTLHASGKLGDLFEQNDLKLIDLEKIKNRCPHEVDSKELYETFEKMGLFYGPAFQGIEQSFRGEGEALALLKSPKALGLNVKPYQIHPAILDAAFQVSALLALESEALAQKLFLPVSVDRFQFNGSTDGPLWVHVQAVNFDSSQAVVDLTMFDDTGKIWVECQGLHFRALNPSRGRDLQDPDNWLYHWRWEPCVENGPEAKISDAALLPGPDQITSFLEKNLDDLAPVLNLSRFYDSIEPKLNQLSVSYVLSVLKNLTPGFESLTEFSTESFIAQFKLNPKHPAYLDNCFAMLANEGILKQENSQWKMGACPTETETPQEIWKSLIGEFPSYLAELNLLRLAGENLRDILTGESAGLETIFPEQDAVLERLHQSATSARIYNFQLQKMVSFLLGHLPTGRKLRVLAIGGGGTAASGFLGHCPPDRVEYLHTESSEEKLEKAVQKLREFSFVEFKTLDLQVPLSDQEFVSHSFDLVIGARLGSRLNFGATKNALENIRELLASDGLLLEIDWSSTSNWLRLILGSCEQAQYGDHDFSKELQGAGFQTISEWKDQPEGNSLQTFLLARSPKVSAENSSQEIKIPRPNKRGSWVIFNDGKGVGQTLAESLKNLGENCFLVTPGEKFDAK</sequence>
<feature type="domain" description="Ketosynthase family 3 (KS3)" evidence="4">
    <location>
        <begin position="6"/>
        <end position="431"/>
    </location>
</feature>
<evidence type="ECO:0000256" key="3">
    <source>
        <dbReference type="ARBA" id="ARBA00022679"/>
    </source>
</evidence>
<dbReference type="Gene3D" id="3.10.129.110">
    <property type="entry name" value="Polyketide synthase dehydratase"/>
    <property type="match status" value="1"/>
</dbReference>
<dbReference type="InterPro" id="IPR013217">
    <property type="entry name" value="Methyltransf_12"/>
</dbReference>
<dbReference type="GO" id="GO:0006633">
    <property type="term" value="P:fatty acid biosynthetic process"/>
    <property type="evidence" value="ECO:0007669"/>
    <property type="project" value="TreeGrafter"/>
</dbReference>
<dbReference type="FunFam" id="3.40.47.10:FF:000019">
    <property type="entry name" value="Polyketide synthase type I"/>
    <property type="match status" value="1"/>
</dbReference>
<dbReference type="SMART" id="SM00826">
    <property type="entry name" value="PKS_DH"/>
    <property type="match status" value="1"/>
</dbReference>
<dbReference type="SMART" id="SM00827">
    <property type="entry name" value="PKS_AT"/>
    <property type="match status" value="1"/>
</dbReference>
<dbReference type="SUPFAM" id="SSF55048">
    <property type="entry name" value="Probable ACP-binding domain of malonyl-CoA ACP transacylase"/>
    <property type="match status" value="1"/>
</dbReference>
<dbReference type="SUPFAM" id="SSF53335">
    <property type="entry name" value="S-adenosyl-L-methionine-dependent methyltransferases"/>
    <property type="match status" value="1"/>
</dbReference>
<keyword evidence="3" id="KW-0808">Transferase</keyword>
<dbReference type="InterPro" id="IPR014030">
    <property type="entry name" value="Ketoacyl_synth_N"/>
</dbReference>
<feature type="domain" description="PKS/mFAS DH" evidence="5">
    <location>
        <begin position="909"/>
        <end position="1188"/>
    </location>
</feature>
<dbReference type="GO" id="GO:0005737">
    <property type="term" value="C:cytoplasm"/>
    <property type="evidence" value="ECO:0007669"/>
    <property type="project" value="TreeGrafter"/>
</dbReference>
<evidence type="ECO:0000259" key="4">
    <source>
        <dbReference type="PROSITE" id="PS52004"/>
    </source>
</evidence>
<accession>A0A3B1CC87</accession>
<protein>
    <submittedName>
        <fullName evidence="6">Polyketide synthase modules and related proteins</fullName>
    </submittedName>
</protein>
<dbReference type="InterPro" id="IPR042104">
    <property type="entry name" value="PKS_dehydratase_sf"/>
</dbReference>
<evidence type="ECO:0000256" key="2">
    <source>
        <dbReference type="ARBA" id="ARBA00022553"/>
    </source>
</evidence>
<dbReference type="Pfam" id="PF08242">
    <property type="entry name" value="Methyltransf_12"/>
    <property type="match status" value="1"/>
</dbReference>
<gene>
    <name evidence="6" type="ORF">MNBD_NITROSPINAE05-1192</name>
</gene>
<dbReference type="CDD" id="cd00833">
    <property type="entry name" value="PKS"/>
    <property type="match status" value="1"/>
</dbReference>
<dbReference type="InterPro" id="IPR032821">
    <property type="entry name" value="PKS_assoc"/>
</dbReference>
<dbReference type="GO" id="GO:0005886">
    <property type="term" value="C:plasma membrane"/>
    <property type="evidence" value="ECO:0007669"/>
    <property type="project" value="TreeGrafter"/>
</dbReference>
<dbReference type="InterPro" id="IPR016035">
    <property type="entry name" value="Acyl_Trfase/lysoPLipase"/>
</dbReference>
<dbReference type="PROSITE" id="PS52019">
    <property type="entry name" value="PKS_MFAS_DH"/>
    <property type="match status" value="1"/>
</dbReference>
<dbReference type="InterPro" id="IPR014031">
    <property type="entry name" value="Ketoacyl_synth_C"/>
</dbReference>
<keyword evidence="1" id="KW-0596">Phosphopantetheine</keyword>
<dbReference type="SMART" id="SM00825">
    <property type="entry name" value="PKS_KS"/>
    <property type="match status" value="1"/>
</dbReference>
<dbReference type="SUPFAM" id="SSF53901">
    <property type="entry name" value="Thiolase-like"/>
    <property type="match status" value="1"/>
</dbReference>
<dbReference type="GO" id="GO:0004312">
    <property type="term" value="F:fatty acid synthase activity"/>
    <property type="evidence" value="ECO:0007669"/>
    <property type="project" value="TreeGrafter"/>
</dbReference>
<dbReference type="InterPro" id="IPR049551">
    <property type="entry name" value="PKS_DH_C"/>
</dbReference>
<dbReference type="InterPro" id="IPR020807">
    <property type="entry name" value="PKS_DH"/>
</dbReference>
<feature type="non-terminal residue" evidence="6">
    <location>
        <position position="1638"/>
    </location>
</feature>
<dbReference type="Pfam" id="PF16197">
    <property type="entry name" value="KAsynt_C_assoc"/>
    <property type="match status" value="1"/>
</dbReference>
<evidence type="ECO:0000313" key="6">
    <source>
        <dbReference type="EMBL" id="VAX27809.1"/>
    </source>
</evidence>
<dbReference type="Gene3D" id="3.40.50.150">
    <property type="entry name" value="Vaccinia Virus protein VP39"/>
    <property type="match status" value="1"/>
</dbReference>
<dbReference type="PROSITE" id="PS52004">
    <property type="entry name" value="KS3_2"/>
    <property type="match status" value="1"/>
</dbReference>
<dbReference type="InterPro" id="IPR050091">
    <property type="entry name" value="PKS_NRPS_Biosynth_Enz"/>
</dbReference>
<dbReference type="InterPro" id="IPR001227">
    <property type="entry name" value="Ac_transferase_dom_sf"/>
</dbReference>
<dbReference type="PANTHER" id="PTHR43775:SF37">
    <property type="entry name" value="SI:DKEY-61P9.11"/>
    <property type="match status" value="1"/>
</dbReference>
<dbReference type="Pfam" id="PF21089">
    <property type="entry name" value="PKS_DH_N"/>
    <property type="match status" value="1"/>
</dbReference>
<proteinExistence type="predicted"/>